<dbReference type="InterPro" id="IPR027791">
    <property type="entry name" value="Galactosyl_T_C"/>
</dbReference>
<dbReference type="SUPFAM" id="SSF53448">
    <property type="entry name" value="Nucleotide-diphospho-sugar transferases"/>
    <property type="match status" value="1"/>
</dbReference>
<dbReference type="Pfam" id="PF02709">
    <property type="entry name" value="Glyco_transf_7C"/>
    <property type="match status" value="1"/>
</dbReference>
<evidence type="ECO:0000313" key="4">
    <source>
        <dbReference type="EMBL" id="KAK2569174.1"/>
    </source>
</evidence>
<reference evidence="4" key="2">
    <citation type="journal article" date="2023" name="Science">
        <title>Genomic signatures of disease resistance in endangered staghorn corals.</title>
        <authorList>
            <person name="Vollmer S.V."/>
            <person name="Selwyn J.D."/>
            <person name="Despard B.A."/>
            <person name="Roesel C.L."/>
        </authorList>
    </citation>
    <scope>NUCLEOTIDE SEQUENCE</scope>
    <source>
        <strain evidence="4">K2</strain>
    </source>
</reference>
<sequence>MKVQTLRFAIASASFFLSTIIIVTDICLLSRYECFAGVTGTNAETIILSLRRLSFQEPYALKSLENHKYIGDLSSGLNQHVWDKNCLKTIESLCNFPIFPNAPDRRQVIHRTEITEKKDSTTDAHRIFGFIHPSLTGDYQFAVASNGYAEVWLSETANWTTMKEIANIKPFDRNTTNTAVTGRTSNVSEKQTSSKIYLKAKSSYYLEILYALGSQTKGEYFLRVSWKQPQESNFVVIDSDSLFVFKNDSEEERYKMYDDELPNARSCFKESANQRYNKKHMNVNPVKIPFLEHTSVSKALPSCDYRPSYLPDAATLKDFRRYHGVFKHVNRIHTFPFPFAEGIARDFKRQSLQSITRVEKKEDQQQGTRYFIEVIITDLLSGKKYNLAEYVFQPKGNNLPMCYPQGMQWNKTTDVYLILTAKNLGRWVHHFIKNMEKIVQETNDEHLHVIIYDFDSGDIDIKRAFQRSILKNYHYITKPGKYSRVTSFKEAIESVKNPDSIHCIKGKTVYAPEIVLLKCGGSSSKPRGTWFHASYGTIATYKQDWDNFGGFSPAFLQKTTWGGEDWDLIDNAVKGGLEIERRRSPWVYHYYHVKAGMWKN</sequence>
<organism evidence="4 5">
    <name type="scientific">Acropora cervicornis</name>
    <name type="common">Staghorn coral</name>
    <dbReference type="NCBI Taxonomy" id="6130"/>
    <lineage>
        <taxon>Eukaryota</taxon>
        <taxon>Metazoa</taxon>
        <taxon>Cnidaria</taxon>
        <taxon>Anthozoa</taxon>
        <taxon>Hexacorallia</taxon>
        <taxon>Scleractinia</taxon>
        <taxon>Astrocoeniina</taxon>
        <taxon>Acroporidae</taxon>
        <taxon>Acropora</taxon>
    </lineage>
</organism>
<accession>A0AAD9QX81</accession>
<gene>
    <name evidence="4" type="ORF">P5673_006071</name>
</gene>
<dbReference type="SUPFAM" id="SSF56988">
    <property type="entry name" value="Anthrax protective antigen"/>
    <property type="match status" value="1"/>
</dbReference>
<evidence type="ECO:0000256" key="1">
    <source>
        <dbReference type="ARBA" id="ARBA00022679"/>
    </source>
</evidence>
<dbReference type="Gene3D" id="3.90.550.10">
    <property type="entry name" value="Spore Coat Polysaccharide Biosynthesis Protein SpsA, Chain A"/>
    <property type="match status" value="1"/>
</dbReference>
<dbReference type="Proteomes" id="UP001249851">
    <property type="component" value="Unassembled WGS sequence"/>
</dbReference>
<dbReference type="InterPro" id="IPR037524">
    <property type="entry name" value="PA14/GLEYA"/>
</dbReference>
<dbReference type="PANTHER" id="PTHR12369">
    <property type="entry name" value="CHONDROITIN SYNTHASE"/>
    <property type="match status" value="1"/>
</dbReference>
<proteinExistence type="predicted"/>
<evidence type="ECO:0000256" key="2">
    <source>
        <dbReference type="SAM" id="Phobius"/>
    </source>
</evidence>
<keyword evidence="2" id="KW-0812">Transmembrane</keyword>
<dbReference type="InterPro" id="IPR051227">
    <property type="entry name" value="CS_glycosyltransferase"/>
</dbReference>
<evidence type="ECO:0000313" key="5">
    <source>
        <dbReference type="Proteomes" id="UP001249851"/>
    </source>
</evidence>
<feature type="domain" description="PA14" evidence="3">
    <location>
        <begin position="72"/>
        <end position="241"/>
    </location>
</feature>
<dbReference type="GO" id="GO:0008376">
    <property type="term" value="F:acetylgalactosaminyltransferase activity"/>
    <property type="evidence" value="ECO:0007669"/>
    <property type="project" value="TreeGrafter"/>
</dbReference>
<keyword evidence="1" id="KW-0808">Transferase</keyword>
<keyword evidence="5" id="KW-1185">Reference proteome</keyword>
<dbReference type="InterPro" id="IPR029044">
    <property type="entry name" value="Nucleotide-diphossugar_trans"/>
</dbReference>
<dbReference type="EMBL" id="JARQWQ010000010">
    <property type="protein sequence ID" value="KAK2569174.1"/>
    <property type="molecule type" value="Genomic_DNA"/>
</dbReference>
<dbReference type="AlphaFoldDB" id="A0AAD9QX81"/>
<name>A0AAD9QX81_ACRCE</name>
<dbReference type="PROSITE" id="PS51820">
    <property type="entry name" value="PA14"/>
    <property type="match status" value="1"/>
</dbReference>
<keyword evidence="2" id="KW-1133">Transmembrane helix</keyword>
<dbReference type="PANTHER" id="PTHR12369:SF5">
    <property type="entry name" value="HEXOSYLTRANSFERASE"/>
    <property type="match status" value="1"/>
</dbReference>
<reference evidence="4" key="1">
    <citation type="journal article" date="2023" name="G3 (Bethesda)">
        <title>Whole genome assembly and annotation of the endangered Caribbean coral Acropora cervicornis.</title>
        <authorList>
            <person name="Selwyn J.D."/>
            <person name="Vollmer S.V."/>
        </authorList>
    </citation>
    <scope>NUCLEOTIDE SEQUENCE</scope>
    <source>
        <strain evidence="4">K2</strain>
    </source>
</reference>
<protein>
    <submittedName>
        <fullName evidence="4">Beta-1</fullName>
    </submittedName>
</protein>
<feature type="transmembrane region" description="Helical" evidence="2">
    <location>
        <begin position="6"/>
        <end position="29"/>
    </location>
</feature>
<keyword evidence="2" id="KW-0472">Membrane</keyword>
<comment type="caution">
    <text evidence="4">The sequence shown here is derived from an EMBL/GenBank/DDBJ whole genome shotgun (WGS) entry which is preliminary data.</text>
</comment>
<evidence type="ECO:0000259" key="3">
    <source>
        <dbReference type="PROSITE" id="PS51820"/>
    </source>
</evidence>
<dbReference type="Gene3D" id="3.90.182.10">
    <property type="entry name" value="Toxin - Anthrax Protective Antigen,domain 1"/>
    <property type="match status" value="1"/>
</dbReference>